<keyword evidence="5 7" id="KW-0472">Membrane</keyword>
<feature type="transmembrane region" description="Helical" evidence="7">
    <location>
        <begin position="50"/>
        <end position="80"/>
    </location>
</feature>
<dbReference type="PANTHER" id="PTHR30572:SF4">
    <property type="entry name" value="ABC TRANSPORTER PERMEASE YTRF"/>
    <property type="match status" value="1"/>
</dbReference>
<feature type="domain" description="ABC3 transporter permease C-terminal" evidence="8">
    <location>
        <begin position="57"/>
        <end position="168"/>
    </location>
</feature>
<feature type="transmembrane region" description="Helical" evidence="7">
    <location>
        <begin position="149"/>
        <end position="168"/>
    </location>
</feature>
<keyword evidence="2" id="KW-1003">Cell membrane</keyword>
<feature type="transmembrane region" description="Helical" evidence="7">
    <location>
        <begin position="379"/>
        <end position="406"/>
    </location>
</feature>
<keyword evidence="4 7" id="KW-1133">Transmembrane helix</keyword>
<evidence type="ECO:0000256" key="3">
    <source>
        <dbReference type="ARBA" id="ARBA00022692"/>
    </source>
</evidence>
<proteinExistence type="inferred from homology"/>
<dbReference type="EMBL" id="CP094533">
    <property type="protein sequence ID" value="UOE25610.1"/>
    <property type="molecule type" value="Genomic_DNA"/>
</dbReference>
<evidence type="ECO:0000256" key="6">
    <source>
        <dbReference type="ARBA" id="ARBA00038076"/>
    </source>
</evidence>
<feature type="transmembrane region" description="Helical" evidence="7">
    <location>
        <begin position="12"/>
        <end position="38"/>
    </location>
</feature>
<dbReference type="RefSeq" id="WP_243568481.1">
    <property type="nucleotide sequence ID" value="NZ_BAAARD010000007.1"/>
</dbReference>
<feature type="transmembrane region" description="Helical" evidence="7">
    <location>
        <begin position="286"/>
        <end position="305"/>
    </location>
</feature>
<feature type="transmembrane region" description="Helical" evidence="7">
    <location>
        <begin position="426"/>
        <end position="448"/>
    </location>
</feature>
<feature type="domain" description="ABC3 transporter permease C-terminal" evidence="8">
    <location>
        <begin position="336"/>
        <end position="458"/>
    </location>
</feature>
<evidence type="ECO:0000256" key="4">
    <source>
        <dbReference type="ARBA" id="ARBA00022989"/>
    </source>
</evidence>
<evidence type="ECO:0000256" key="2">
    <source>
        <dbReference type="ARBA" id="ARBA00022475"/>
    </source>
</evidence>
<evidence type="ECO:0000256" key="5">
    <source>
        <dbReference type="ARBA" id="ARBA00023136"/>
    </source>
</evidence>
<dbReference type="Proteomes" id="UP000831304">
    <property type="component" value="Chromosome"/>
</dbReference>
<keyword evidence="10" id="KW-1185">Reference proteome</keyword>
<evidence type="ECO:0000259" key="8">
    <source>
        <dbReference type="Pfam" id="PF02687"/>
    </source>
</evidence>
<comment type="similarity">
    <text evidence="6">Belongs to the ABC-4 integral membrane protein family.</text>
</comment>
<evidence type="ECO:0000313" key="9">
    <source>
        <dbReference type="EMBL" id="UOE25610.1"/>
    </source>
</evidence>
<keyword evidence="3 7" id="KW-0812">Transmembrane</keyword>
<gene>
    <name evidence="9" type="ORF">MTP13_14945</name>
</gene>
<dbReference type="PANTHER" id="PTHR30572">
    <property type="entry name" value="MEMBRANE COMPONENT OF TRANSPORTER-RELATED"/>
    <property type="match status" value="1"/>
</dbReference>
<dbReference type="Pfam" id="PF02687">
    <property type="entry name" value="FtsX"/>
    <property type="match status" value="2"/>
</dbReference>
<feature type="transmembrane region" description="Helical" evidence="7">
    <location>
        <begin position="200"/>
        <end position="223"/>
    </location>
</feature>
<comment type="subcellular location">
    <subcellularLocation>
        <location evidence="1">Cell membrane</location>
        <topology evidence="1">Multi-pass membrane protein</topology>
    </subcellularLocation>
</comment>
<organism evidence="9 10">
    <name type="scientific">Agromyces soli</name>
    <dbReference type="NCBI Taxonomy" id="659012"/>
    <lineage>
        <taxon>Bacteria</taxon>
        <taxon>Bacillati</taxon>
        <taxon>Actinomycetota</taxon>
        <taxon>Actinomycetes</taxon>
        <taxon>Micrococcales</taxon>
        <taxon>Microbacteriaceae</taxon>
        <taxon>Agromyces</taxon>
    </lineage>
</organism>
<evidence type="ECO:0000256" key="7">
    <source>
        <dbReference type="SAM" id="Phobius"/>
    </source>
</evidence>
<name>A0ABY4ARI3_9MICO</name>
<reference evidence="9 10" key="1">
    <citation type="submission" date="2022-03" db="EMBL/GenBank/DDBJ databases">
        <title>Agromyces sp. isolated from the gut of P. brevitarsis seulensis larvae.</title>
        <authorList>
            <person name="Won M."/>
            <person name="Kwon S.-W."/>
        </authorList>
    </citation>
    <scope>NUCLEOTIDE SEQUENCE [LARGE SCALE GENOMIC DNA]</scope>
    <source>
        <strain evidence="9 10">KACC 16215</strain>
    </source>
</reference>
<accession>A0ABY4ARI3</accession>
<evidence type="ECO:0000313" key="10">
    <source>
        <dbReference type="Proteomes" id="UP000831304"/>
    </source>
</evidence>
<evidence type="ECO:0000256" key="1">
    <source>
        <dbReference type="ARBA" id="ARBA00004651"/>
    </source>
</evidence>
<sequence>MRARLKDQIPTLLVALLAGTFGVLLLHVTGMLAVAIAADSVTGDSDTVALMLPVVAWVFIVIAIYVSAVVTSNTVATVVAGRTRLIALLRLIGSSARAERGRIAREGLAVGFAGAAAGILLGTLAAFGLERVAVASGVMPAVDYQYLNASVLLPAIAVVLTTWLASWVGSRRVLRVRPIEAIGQAVESDREELVRRRGRNIAAVVLIVLGTALLAAGIVVGLVRPEGVLIGLLGGILSFSGVVLAAHVVMPPVLRLVGRLFGRSPAARIAAENAVRNPERASRMTIGLVIGVTLVTTFSVTMESYRAMIHAAIEAQPEVFAGVEGMLNVTIAIFAVLIGFSALIAAIGMVNTLSLSVLQRTRELGLLRALGFEARQLRGMIVAEAAALTVAATLTGLVLGFVYGWAGAQALLGGAQGQPVFVFPGIPWAMIGILIVAAGLLTAIASIAPARRAMRVSPVVALATD</sequence>
<dbReference type="InterPro" id="IPR003838">
    <property type="entry name" value="ABC3_permease_C"/>
</dbReference>
<protein>
    <submittedName>
        <fullName evidence="9">FtsX-like permease family protein</fullName>
    </submittedName>
</protein>
<feature type="transmembrane region" description="Helical" evidence="7">
    <location>
        <begin position="325"/>
        <end position="358"/>
    </location>
</feature>
<feature type="transmembrane region" description="Helical" evidence="7">
    <location>
        <begin position="107"/>
        <end position="129"/>
    </location>
</feature>
<dbReference type="InterPro" id="IPR050250">
    <property type="entry name" value="Macrolide_Exporter_MacB"/>
</dbReference>
<feature type="transmembrane region" description="Helical" evidence="7">
    <location>
        <begin position="229"/>
        <end position="250"/>
    </location>
</feature>